<reference evidence="1 2" key="1">
    <citation type="submission" date="2019-03" db="EMBL/GenBank/DDBJ databases">
        <title>Genomic Encyclopedia of Type Strains, Phase IV (KMG-IV): sequencing the most valuable type-strain genomes for metagenomic binning, comparative biology and taxonomic classification.</title>
        <authorList>
            <person name="Goeker M."/>
        </authorList>
    </citation>
    <scope>NUCLEOTIDE SEQUENCE [LARGE SCALE GENOMIC DNA]</scope>
    <source>
        <strain evidence="1 2">DSM 45934</strain>
    </source>
</reference>
<evidence type="ECO:0000313" key="2">
    <source>
        <dbReference type="Proteomes" id="UP000295680"/>
    </source>
</evidence>
<dbReference type="RefSeq" id="WP_132120971.1">
    <property type="nucleotide sequence ID" value="NZ_SLWS01000006.1"/>
</dbReference>
<dbReference type="OrthoDB" id="3627670at2"/>
<comment type="caution">
    <text evidence="1">The sequence shown here is derived from an EMBL/GenBank/DDBJ whole genome shotgun (WGS) entry which is preliminary data.</text>
</comment>
<accession>A0A4R2JF19</accession>
<dbReference type="Proteomes" id="UP000295680">
    <property type="component" value="Unassembled WGS sequence"/>
</dbReference>
<keyword evidence="2" id="KW-1185">Reference proteome</keyword>
<name>A0A4R2JF19_9PSEU</name>
<protein>
    <submittedName>
        <fullName evidence="1">Uncharacterized protein</fullName>
    </submittedName>
</protein>
<dbReference type="AlphaFoldDB" id="A0A4R2JF19"/>
<evidence type="ECO:0000313" key="1">
    <source>
        <dbReference type="EMBL" id="TCO57157.1"/>
    </source>
</evidence>
<sequence>MSTCLICDHRDAHHRYACHACIADLRRKLRELLDYEDILTASTAPAATGITDRGAPGHASQPPINVDVVVMLDRRSRPVMLGPDCEPQPPWSIRHQLHHVAAWLRAEFDDTSPRTQRAATDWAYVLTSLDRCAGDEWITDLAGIIDGLWRQARARAHDQPPPQVGECRTPGCGGRVYRATVRDAEDGSSCEGVRCGQCRRGYVGLELVELAVEAS</sequence>
<organism evidence="1 2">
    <name type="scientific">Actinocrispum wychmicini</name>
    <dbReference type="NCBI Taxonomy" id="1213861"/>
    <lineage>
        <taxon>Bacteria</taxon>
        <taxon>Bacillati</taxon>
        <taxon>Actinomycetota</taxon>
        <taxon>Actinomycetes</taxon>
        <taxon>Pseudonocardiales</taxon>
        <taxon>Pseudonocardiaceae</taxon>
        <taxon>Actinocrispum</taxon>
    </lineage>
</organism>
<dbReference type="EMBL" id="SLWS01000006">
    <property type="protein sequence ID" value="TCO57157.1"/>
    <property type="molecule type" value="Genomic_DNA"/>
</dbReference>
<proteinExistence type="predicted"/>
<gene>
    <name evidence="1" type="ORF">EV192_106634</name>
</gene>